<keyword evidence="2" id="KW-1133">Transmembrane helix</keyword>
<feature type="compositionally biased region" description="Pro residues" evidence="1">
    <location>
        <begin position="807"/>
        <end position="822"/>
    </location>
</feature>
<keyword evidence="2" id="KW-0812">Transmembrane</keyword>
<feature type="transmembrane region" description="Helical" evidence="2">
    <location>
        <begin position="873"/>
        <end position="897"/>
    </location>
</feature>
<accession>A0A830HSB4</accession>
<dbReference type="EMBL" id="BNJQ01000027">
    <property type="protein sequence ID" value="GHP10034.1"/>
    <property type="molecule type" value="Genomic_DNA"/>
</dbReference>
<gene>
    <name evidence="3" type="ORF">PPROV_000876700</name>
</gene>
<evidence type="ECO:0000313" key="3">
    <source>
        <dbReference type="EMBL" id="GHP10034.1"/>
    </source>
</evidence>
<feature type="compositionally biased region" description="Gly residues" evidence="1">
    <location>
        <begin position="24"/>
        <end position="39"/>
    </location>
</feature>
<evidence type="ECO:0000256" key="1">
    <source>
        <dbReference type="SAM" id="MobiDB-lite"/>
    </source>
</evidence>
<feature type="region of interest" description="Disordered" evidence="1">
    <location>
        <begin position="781"/>
        <end position="850"/>
    </location>
</feature>
<keyword evidence="4" id="KW-1185">Reference proteome</keyword>
<feature type="region of interest" description="Disordered" evidence="1">
    <location>
        <begin position="450"/>
        <end position="480"/>
    </location>
</feature>
<comment type="caution">
    <text evidence="3">The sequence shown here is derived from an EMBL/GenBank/DDBJ whole genome shotgun (WGS) entry which is preliminary data.</text>
</comment>
<feature type="transmembrane region" description="Helical" evidence="2">
    <location>
        <begin position="1131"/>
        <end position="1154"/>
    </location>
</feature>
<feature type="transmembrane region" description="Helical" evidence="2">
    <location>
        <begin position="382"/>
        <end position="403"/>
    </location>
</feature>
<feature type="transmembrane region" description="Helical" evidence="2">
    <location>
        <begin position="415"/>
        <end position="434"/>
    </location>
</feature>
<feature type="transmembrane region" description="Helical" evidence="2">
    <location>
        <begin position="961"/>
        <end position="984"/>
    </location>
</feature>
<dbReference type="AlphaFoldDB" id="A0A830HSB4"/>
<feature type="compositionally biased region" description="Gly residues" evidence="1">
    <location>
        <begin position="77"/>
        <end position="86"/>
    </location>
</feature>
<protein>
    <submittedName>
        <fullName evidence="3">Uncharacterized protein</fullName>
    </submittedName>
</protein>
<dbReference type="SUPFAM" id="SSF101447">
    <property type="entry name" value="Formin homology 2 domain (FH2 domain)"/>
    <property type="match status" value="1"/>
</dbReference>
<feature type="compositionally biased region" description="Basic and acidic residues" evidence="1">
    <location>
        <begin position="93"/>
        <end position="105"/>
    </location>
</feature>
<reference evidence="3" key="1">
    <citation type="submission" date="2020-10" db="EMBL/GenBank/DDBJ databases">
        <title>Unveiling of a novel bifunctional photoreceptor, Dualchrome1, isolated from a cosmopolitan green alga.</title>
        <authorList>
            <person name="Suzuki S."/>
            <person name="Kawachi M."/>
        </authorList>
    </citation>
    <scope>NUCLEOTIDE SEQUENCE</scope>
    <source>
        <strain evidence="3">NIES 2893</strain>
    </source>
</reference>
<proteinExistence type="predicted"/>
<feature type="transmembrane region" description="Helical" evidence="2">
    <location>
        <begin position="321"/>
        <end position="343"/>
    </location>
</feature>
<organism evidence="3 4">
    <name type="scientific">Pycnococcus provasolii</name>
    <dbReference type="NCBI Taxonomy" id="41880"/>
    <lineage>
        <taxon>Eukaryota</taxon>
        <taxon>Viridiplantae</taxon>
        <taxon>Chlorophyta</taxon>
        <taxon>Pseudoscourfieldiophyceae</taxon>
        <taxon>Pseudoscourfieldiales</taxon>
        <taxon>Pycnococcaceae</taxon>
        <taxon>Pycnococcus</taxon>
    </lineage>
</organism>
<evidence type="ECO:0000256" key="2">
    <source>
        <dbReference type="SAM" id="Phobius"/>
    </source>
</evidence>
<sequence length="1261" mass="132095">MSGVYGSTVEDVDDSELETIMVHGPGGGGGGPGGGGGVGPRRDSLSSLQGGGGGGLPAGGGGGLAPERRRDSLSSVQGGGGGGLPAGGNELALAEREHLQDERQEGNGNRPAIAPSDVDSDEDHFDEVFHDEDEQYEEERDTSATLRDRGRTQVIMMRRVCAAVGEPLPPSTFLVDPNAPMDEVARELAARTASFADLANYVHSGMDVAGVDDTDVRAFYTTLCAAAKGVRKGRQPVFRDDSLTLHEWYLQFLNGNFQIAWKRYAAGARSRALAAASRPDRPHTSSLLTLVATTSADPSQIPIAPETALTVLRLPRHYTRAVAALTFLPFTGAASLFGLARIAGDAIDMLRVLLATAGNAGGEGAVGGVGGANSGTGKMGAALVLAVCVTPTWLLAFCGLMIVAAFRPRYTTDDAVASLLICAFVVSLAASHIARLTELCAAAAQAALDEDGARGASSPPSLTFPGGERHMEPDARASVRVVHPREDGVFKLGDMSATAAASTAAAPPPQKASDAAVEYEPPANNEEEILLAARRGAEEEEEQPSGAGVLDNGKRHKYSVRGRHKAKMTAASEGSPTRAGRAHIAAAMNASATLSSMNAPPAQQSHLSTRKPVLQGLKRFGRTSLAPRVHPWAAAARPQARASDAMSERRVAQIILSRGSATTSSVRGGPREGAPPLPAITGKRGVRHAKATARWLWSRGEGLLLLALVVALAALPTVVRIASGVPALGGTPESAVCVRRVVPSFVSDLIGFKTCDPHVSSDDVNAAKATAAAADAYVIRDAKQPPTPPPKPPLSDSLAPFRLDALVPPPPPFAEPPPPPAPGSSNFSFSPPDAPSPPPPPPPPPPPLPFVQTVTNLDDVLSVARGEADGGSVVGATCTALLAANALLLGTAILLVLRAHLRHLLEHVSIRRHLSATLSPGASAAHGVPYINLRHNATLWLRLKRFICANRRVELDMVEHACAHCIAFGVLAVSLAVIVTMASLHHEDHGVPAAVPLALAWATVLFAFAGASSLGGAALNAIDDADSAAVLKEAWRIDRDAAALGQAFVRVRKGAVDESPFAYAAGMGLGAGGVGDAAASANADVALSSSEFLQSHSLRVAREQLADLHGVLRDRHRGGNFKVFGIRGSSMLAYVYVFMAIACAVALLASFLLIESKYGDDAMSLRRLKAFEDVNFAYSHSQTRALHLDVQRMVRLIDSLNYELKLSYAAITRLNETQLEETHRYVSDLFQCNGVCDALERSDGNTTDSYSRPIWVRDLLP</sequence>
<feature type="compositionally biased region" description="Pro residues" evidence="1">
    <location>
        <begin position="832"/>
        <end position="849"/>
    </location>
</feature>
<dbReference type="Proteomes" id="UP000660262">
    <property type="component" value="Unassembled WGS sequence"/>
</dbReference>
<feature type="region of interest" description="Disordered" evidence="1">
    <location>
        <begin position="559"/>
        <end position="578"/>
    </location>
</feature>
<keyword evidence="2" id="KW-0472">Membrane</keyword>
<name>A0A830HSB4_9CHLO</name>
<feature type="region of interest" description="Disordered" evidence="1">
    <location>
        <begin position="1"/>
        <end position="123"/>
    </location>
</feature>
<feature type="compositionally biased region" description="Gly residues" evidence="1">
    <location>
        <begin position="49"/>
        <end position="64"/>
    </location>
</feature>
<feature type="compositionally biased region" description="Basic and acidic residues" evidence="1">
    <location>
        <begin position="467"/>
        <end position="480"/>
    </location>
</feature>
<feature type="region of interest" description="Disordered" evidence="1">
    <location>
        <begin position="500"/>
        <end position="521"/>
    </location>
</feature>
<feature type="transmembrane region" description="Helical" evidence="2">
    <location>
        <begin position="703"/>
        <end position="722"/>
    </location>
</feature>
<feature type="region of interest" description="Disordered" evidence="1">
    <location>
        <begin position="535"/>
        <end position="554"/>
    </location>
</feature>
<evidence type="ECO:0000313" key="4">
    <source>
        <dbReference type="Proteomes" id="UP000660262"/>
    </source>
</evidence>
<feature type="transmembrane region" description="Helical" evidence="2">
    <location>
        <begin position="990"/>
        <end position="1009"/>
    </location>
</feature>